<protein>
    <submittedName>
        <fullName evidence="1">Uncharacterized protein</fullName>
    </submittedName>
</protein>
<reference evidence="2" key="1">
    <citation type="journal article" date="2019" name="Int. J. Syst. Evol. Microbiol.">
        <title>The Global Catalogue of Microorganisms (GCM) 10K type strain sequencing project: providing services to taxonomists for standard genome sequencing and annotation.</title>
        <authorList>
            <consortium name="The Broad Institute Genomics Platform"/>
            <consortium name="The Broad Institute Genome Sequencing Center for Infectious Disease"/>
            <person name="Wu L."/>
            <person name="Ma J."/>
        </authorList>
    </citation>
    <scope>NUCLEOTIDE SEQUENCE [LARGE SCALE GENOMIC DNA]</scope>
    <source>
        <strain evidence="2">KCTC 23298</strain>
    </source>
</reference>
<evidence type="ECO:0000313" key="1">
    <source>
        <dbReference type="EMBL" id="GHC12477.1"/>
    </source>
</evidence>
<comment type="caution">
    <text evidence="1">The sequence shown here is derived from an EMBL/GenBank/DDBJ whole genome shotgun (WGS) entry which is preliminary data.</text>
</comment>
<sequence length="89" mass="9292">MAPLRGRYSTAIGAALIIARAGGFEALADDLAERAGLARCGWQPGALATAVMPTGPALVVGLDQPGWWAGRCEGGYQILRDVGRIWSKP</sequence>
<proteinExistence type="predicted"/>
<gene>
    <name evidence="1" type="ORF">GCM10007291_07140</name>
</gene>
<accession>A0ABQ3F806</accession>
<keyword evidence="2" id="KW-1185">Reference proteome</keyword>
<name>A0ABQ3F806_9RHOB</name>
<evidence type="ECO:0000313" key="2">
    <source>
        <dbReference type="Proteomes" id="UP000658305"/>
    </source>
</evidence>
<organism evidence="1 2">
    <name type="scientific">Gemmobacter nanjingensis</name>
    <dbReference type="NCBI Taxonomy" id="488454"/>
    <lineage>
        <taxon>Bacteria</taxon>
        <taxon>Pseudomonadati</taxon>
        <taxon>Pseudomonadota</taxon>
        <taxon>Alphaproteobacteria</taxon>
        <taxon>Rhodobacterales</taxon>
        <taxon>Paracoccaceae</taxon>
        <taxon>Gemmobacter</taxon>
    </lineage>
</organism>
<dbReference type="Proteomes" id="UP000658305">
    <property type="component" value="Unassembled WGS sequence"/>
</dbReference>
<dbReference type="EMBL" id="BMYI01000001">
    <property type="protein sequence ID" value="GHC12477.1"/>
    <property type="molecule type" value="Genomic_DNA"/>
</dbReference>